<feature type="signal peptide" evidence="1">
    <location>
        <begin position="1"/>
        <end position="20"/>
    </location>
</feature>
<keyword evidence="3" id="KW-1185">Reference proteome</keyword>
<dbReference type="Proteomes" id="UP000625780">
    <property type="component" value="Unassembled WGS sequence"/>
</dbReference>
<dbReference type="Gene3D" id="2.40.160.10">
    <property type="entry name" value="Porin"/>
    <property type="match status" value="1"/>
</dbReference>
<name>A0ABQ1QUF5_9FLAO</name>
<evidence type="ECO:0008006" key="4">
    <source>
        <dbReference type="Google" id="ProtNLM"/>
    </source>
</evidence>
<keyword evidence="1" id="KW-0732">Signal</keyword>
<evidence type="ECO:0000313" key="3">
    <source>
        <dbReference type="Proteomes" id="UP000625780"/>
    </source>
</evidence>
<comment type="caution">
    <text evidence="2">The sequence shown here is derived from an EMBL/GenBank/DDBJ whole genome shotgun (WGS) entry which is preliminary data.</text>
</comment>
<reference evidence="3" key="1">
    <citation type="journal article" date="2019" name="Int. J. Syst. Evol. Microbiol.">
        <title>The Global Catalogue of Microorganisms (GCM) 10K type strain sequencing project: providing services to taxonomists for standard genome sequencing and annotation.</title>
        <authorList>
            <consortium name="The Broad Institute Genomics Platform"/>
            <consortium name="The Broad Institute Genome Sequencing Center for Infectious Disease"/>
            <person name="Wu L."/>
            <person name="Ma J."/>
        </authorList>
    </citation>
    <scope>NUCLEOTIDE SEQUENCE [LARGE SCALE GENOMIC DNA]</scope>
    <source>
        <strain evidence="3">CGMCC 1.12606</strain>
    </source>
</reference>
<dbReference type="InterPro" id="IPR023614">
    <property type="entry name" value="Porin_dom_sf"/>
</dbReference>
<dbReference type="EMBL" id="BMFH01000001">
    <property type="protein sequence ID" value="GGD46885.1"/>
    <property type="molecule type" value="Genomic_DNA"/>
</dbReference>
<accession>A0ABQ1QUF5</accession>
<gene>
    <name evidence="2" type="ORF">GCM10011361_12210</name>
</gene>
<dbReference type="SUPFAM" id="SSF56935">
    <property type="entry name" value="Porins"/>
    <property type="match status" value="1"/>
</dbReference>
<evidence type="ECO:0000313" key="2">
    <source>
        <dbReference type="EMBL" id="GGD46885.1"/>
    </source>
</evidence>
<feature type="chain" id="PRO_5045353968" description="Outer membrane porin, OprD family" evidence="1">
    <location>
        <begin position="21"/>
        <end position="453"/>
    </location>
</feature>
<proteinExistence type="predicted"/>
<sequence>MHMKKTLLLALILLSTRPQAQEAERNEEPKSLKEIFTGSEVEGHIRNFFMTTLNEGDLKDYYTNAIGGALAIKTKEYKGFEIGVKGIFTYKGFSADLNEADETTGRISKWEHELYDITDFDNFNDLDRLEELYLRYNFKRGYITYGKLAVEETPLLNESDGRMKPFAFKGIWLQHKTRDHLINLSWLDRLSPRSTVEWYGFNEAIGLVNNGFQPNGEIADYRGKTESKGIALLEYEYNLPYLNLRVNHWYIHHISHTGMVELNLLRNNWELGMQYAYQFPDGFQADLPYVNRYVQPGENGQVLSARVAYDPERWQVSLGFTRAFDSGRFLFPKELGRDHFFTSIPRSRLEGFGDAEVLTLSGEYRFRREGFFARVDLTEVFGPRVGDFEFNKYNLDEYYQMNLRLHYELKGFLKGLAFDLLYIHNKNRNTSTPDVIFNSSNFHQLSFVTNYNF</sequence>
<protein>
    <recommendedName>
        <fullName evidence="4">Outer membrane porin, OprD family</fullName>
    </recommendedName>
</protein>
<evidence type="ECO:0000256" key="1">
    <source>
        <dbReference type="SAM" id="SignalP"/>
    </source>
</evidence>
<organism evidence="2 3">
    <name type="scientific">Muriicola marianensis</name>
    <dbReference type="NCBI Taxonomy" id="1324801"/>
    <lineage>
        <taxon>Bacteria</taxon>
        <taxon>Pseudomonadati</taxon>
        <taxon>Bacteroidota</taxon>
        <taxon>Flavobacteriia</taxon>
        <taxon>Flavobacteriales</taxon>
        <taxon>Flavobacteriaceae</taxon>
        <taxon>Muriicola</taxon>
    </lineage>
</organism>